<keyword evidence="2" id="KW-0597">Phosphoprotein</keyword>
<evidence type="ECO:0000256" key="2">
    <source>
        <dbReference type="ARBA" id="ARBA00022553"/>
    </source>
</evidence>
<dbReference type="InterPro" id="IPR042099">
    <property type="entry name" value="ANL_N_sf"/>
</dbReference>
<dbReference type="Pfam" id="PF23562">
    <property type="entry name" value="AMP-binding_C_3"/>
    <property type="match status" value="1"/>
</dbReference>
<dbReference type="AlphaFoldDB" id="A0A5C3MN50"/>
<dbReference type="PANTHER" id="PTHR43439:SF2">
    <property type="entry name" value="ENZYME, PUTATIVE (JCVI)-RELATED"/>
    <property type="match status" value="1"/>
</dbReference>
<dbReference type="InterPro" id="IPR020845">
    <property type="entry name" value="AMP-binding_CS"/>
</dbReference>
<dbReference type="Pfam" id="PF00501">
    <property type="entry name" value="AMP-binding"/>
    <property type="match status" value="1"/>
</dbReference>
<dbReference type="Pfam" id="PF07993">
    <property type="entry name" value="NAD_binding_4"/>
    <property type="match status" value="1"/>
</dbReference>
<dbReference type="STRING" id="5364.A0A5C3MN50"/>
<gene>
    <name evidence="5" type="ORF">OE88DRAFT_1775715</name>
</gene>
<evidence type="ECO:0000313" key="5">
    <source>
        <dbReference type="EMBL" id="TFK46704.1"/>
    </source>
</evidence>
<dbReference type="SUPFAM" id="SSF56801">
    <property type="entry name" value="Acetyl-CoA synthetase-like"/>
    <property type="match status" value="1"/>
</dbReference>
<evidence type="ECO:0000259" key="3">
    <source>
        <dbReference type="Pfam" id="PF00501"/>
    </source>
</evidence>
<dbReference type="InterPro" id="IPR013120">
    <property type="entry name" value="FAR_NAD-bd"/>
</dbReference>
<dbReference type="SUPFAM" id="SSF51735">
    <property type="entry name" value="NAD(P)-binding Rossmann-fold domains"/>
    <property type="match status" value="1"/>
</dbReference>
<accession>A0A5C3MN50</accession>
<dbReference type="PANTHER" id="PTHR43439">
    <property type="entry name" value="PHENYLACETATE-COENZYME A LIGASE"/>
    <property type="match status" value="1"/>
</dbReference>
<protein>
    <submittedName>
        <fullName evidence="5">Putative aminoadipate reductase</fullName>
    </submittedName>
</protein>
<dbReference type="Gene3D" id="3.40.50.720">
    <property type="entry name" value="NAD(P)-binding Rossmann-like Domain"/>
    <property type="match status" value="1"/>
</dbReference>
<dbReference type="PROSITE" id="PS00455">
    <property type="entry name" value="AMP_BINDING"/>
    <property type="match status" value="1"/>
</dbReference>
<name>A0A5C3MN50_9AGAM</name>
<dbReference type="Gene3D" id="3.40.50.12780">
    <property type="entry name" value="N-terminal domain of ligase-like"/>
    <property type="match status" value="1"/>
</dbReference>
<dbReference type="InterPro" id="IPR036291">
    <property type="entry name" value="NAD(P)-bd_dom_sf"/>
</dbReference>
<dbReference type="InterPro" id="IPR000873">
    <property type="entry name" value="AMP-dep_synth/lig_dom"/>
</dbReference>
<evidence type="ECO:0000256" key="1">
    <source>
        <dbReference type="ARBA" id="ARBA00022450"/>
    </source>
</evidence>
<feature type="domain" description="AMP-dependent synthetase/ligase" evidence="3">
    <location>
        <begin position="34"/>
        <end position="359"/>
    </location>
</feature>
<proteinExistence type="predicted"/>
<evidence type="ECO:0000313" key="6">
    <source>
        <dbReference type="Proteomes" id="UP000305948"/>
    </source>
</evidence>
<evidence type="ECO:0000259" key="4">
    <source>
        <dbReference type="Pfam" id="PF07993"/>
    </source>
</evidence>
<dbReference type="EMBL" id="ML213528">
    <property type="protein sequence ID" value="TFK46704.1"/>
    <property type="molecule type" value="Genomic_DNA"/>
</dbReference>
<dbReference type="InterPro" id="IPR051414">
    <property type="entry name" value="Adenylate-forming_Reductase"/>
</dbReference>
<feature type="domain" description="Thioester reductase (TE)" evidence="4">
    <location>
        <begin position="720"/>
        <end position="954"/>
    </location>
</feature>
<organism evidence="5 6">
    <name type="scientific">Heliocybe sulcata</name>
    <dbReference type="NCBI Taxonomy" id="5364"/>
    <lineage>
        <taxon>Eukaryota</taxon>
        <taxon>Fungi</taxon>
        <taxon>Dikarya</taxon>
        <taxon>Basidiomycota</taxon>
        <taxon>Agaricomycotina</taxon>
        <taxon>Agaricomycetes</taxon>
        <taxon>Gloeophyllales</taxon>
        <taxon>Gloeophyllaceae</taxon>
        <taxon>Heliocybe</taxon>
    </lineage>
</organism>
<dbReference type="OrthoDB" id="429813at2759"/>
<keyword evidence="1" id="KW-0596">Phosphopantetheine</keyword>
<sequence>MDRPVPPLDGSIRVYPGFADFHHKHNSRRTCAQFASDETGEIVRVTFEEFARASHRIARALRADGRLKNGEVVALIALCDTLMYMAMLVGMTRAGLVPFPISPRNSAPAIHNMLSKTGCHRLLTTKAFLKPFLDSCEAEFAAQGYDLEVDEIPAFTEVFPLLGKETSDDPFEPFELDDWNPEFDDVTLYLHSSGSTGFPKPIAQTHRTVLHWCSFPCTTDARYHPREMVWGAMMAPTFHTFGLYMQMYTNFVTGYSTAIFPPKYPGPPVMPTPENTLEALKKSGANTAIAVPSFFEAWAHSPDAIEFLAKMEICTFAGGPLSTKAGDALVARGVKLNTTYGGTEFGAPSYMLDIDPDCKAPGIIWKSTKEWAWIRLCERMKARWVDQGDGTYELHMLTNERHQLSVENLPDTKGYATSDLWEKHPTIEGLWRLVGRTDDVLVLASGEKTVPPPIEGHILHNPLVQGTLMFGRGRDQVGILIEPKLTHAIDPKDEKAVINFRNIIWPTVEEANKEAPAFSRIFKEMILITDPAKPMARAAKGTVQRKMTLALYAEEIDALYDTVDSSMSVEGVDPPTAWTPSVLVEWLSTQAEQISSGRKIEPRDDLFDKGFDSLLMLSDSCHSLSATFLRNRIIGALRTSADPNAKKALEGVTQNIVYTNPTVEQLAGVVASLLKSGGIDAAAGTSRAAAIEDMVCKYSADFPKPVGAALQQTDDAVVLLTGSTGSLGSYILSALLAEKSVKTVYALNRPSETSSSFDRQKAAFANKGLPLDVLSSEKLIFVEGDAGQPKFALGDERLYDKIHGSVTHVIHNAWRVDFNLALPSFETHIRASRGLIDFALTSKYGSQVKFLFTSSITVAQSWDASKGSFPEEILSDPEPAVGGGYGEGKYVVERTGLQSTTLRIGQICGGLPDGAWATTDWVPILVKSSISLGCLPDSQGTVSWLPMQAVARAILDVGLADGRHPSAVNVVHPKPVEWTTIMTAIRGSLGESSESLPFVQFTEWVEKLEQRATKATTEELESVPALRILDFFRKLASASISSTGGEAGGVAAFATQQAQAISSTLGQLESLNDRDAAMWVKYWRSKAFL</sequence>
<dbReference type="Proteomes" id="UP000305948">
    <property type="component" value="Unassembled WGS sequence"/>
</dbReference>
<keyword evidence="6" id="KW-1185">Reference proteome</keyword>
<reference evidence="5 6" key="1">
    <citation type="journal article" date="2019" name="Nat. Ecol. Evol.">
        <title>Megaphylogeny resolves global patterns of mushroom evolution.</title>
        <authorList>
            <person name="Varga T."/>
            <person name="Krizsan K."/>
            <person name="Foldi C."/>
            <person name="Dima B."/>
            <person name="Sanchez-Garcia M."/>
            <person name="Sanchez-Ramirez S."/>
            <person name="Szollosi G.J."/>
            <person name="Szarkandi J.G."/>
            <person name="Papp V."/>
            <person name="Albert L."/>
            <person name="Andreopoulos W."/>
            <person name="Angelini C."/>
            <person name="Antonin V."/>
            <person name="Barry K.W."/>
            <person name="Bougher N.L."/>
            <person name="Buchanan P."/>
            <person name="Buyck B."/>
            <person name="Bense V."/>
            <person name="Catcheside P."/>
            <person name="Chovatia M."/>
            <person name="Cooper J."/>
            <person name="Damon W."/>
            <person name="Desjardin D."/>
            <person name="Finy P."/>
            <person name="Geml J."/>
            <person name="Haridas S."/>
            <person name="Hughes K."/>
            <person name="Justo A."/>
            <person name="Karasinski D."/>
            <person name="Kautmanova I."/>
            <person name="Kiss B."/>
            <person name="Kocsube S."/>
            <person name="Kotiranta H."/>
            <person name="LaButti K.M."/>
            <person name="Lechner B.E."/>
            <person name="Liimatainen K."/>
            <person name="Lipzen A."/>
            <person name="Lukacs Z."/>
            <person name="Mihaltcheva S."/>
            <person name="Morgado L.N."/>
            <person name="Niskanen T."/>
            <person name="Noordeloos M.E."/>
            <person name="Ohm R.A."/>
            <person name="Ortiz-Santana B."/>
            <person name="Ovrebo C."/>
            <person name="Racz N."/>
            <person name="Riley R."/>
            <person name="Savchenko A."/>
            <person name="Shiryaev A."/>
            <person name="Soop K."/>
            <person name="Spirin V."/>
            <person name="Szebenyi C."/>
            <person name="Tomsovsky M."/>
            <person name="Tulloss R.E."/>
            <person name="Uehling J."/>
            <person name="Grigoriev I.V."/>
            <person name="Vagvolgyi C."/>
            <person name="Papp T."/>
            <person name="Martin F.M."/>
            <person name="Miettinen O."/>
            <person name="Hibbett D.S."/>
            <person name="Nagy L.G."/>
        </authorList>
    </citation>
    <scope>NUCLEOTIDE SEQUENCE [LARGE SCALE GENOMIC DNA]</scope>
    <source>
        <strain evidence="5 6">OMC1185</strain>
    </source>
</reference>